<organism evidence="2 3">
    <name type="scientific">Sphingomonas alpina</name>
    <dbReference type="NCBI Taxonomy" id="653931"/>
    <lineage>
        <taxon>Bacteria</taxon>
        <taxon>Pseudomonadati</taxon>
        <taxon>Pseudomonadota</taxon>
        <taxon>Alphaproteobacteria</taxon>
        <taxon>Sphingomonadales</taxon>
        <taxon>Sphingomonadaceae</taxon>
        <taxon>Sphingomonas</taxon>
    </lineage>
</organism>
<protein>
    <submittedName>
        <fullName evidence="2">Uncharacterized protein</fullName>
    </submittedName>
</protein>
<proteinExistence type="predicted"/>
<gene>
    <name evidence="2" type="ORF">H3Z74_15275</name>
</gene>
<name>A0A7H0LEM3_9SPHN</name>
<dbReference type="KEGG" id="spap:H3Z74_15275"/>
<dbReference type="Proteomes" id="UP000516148">
    <property type="component" value="Chromosome"/>
</dbReference>
<keyword evidence="3" id="KW-1185">Reference proteome</keyword>
<sequence length="123" mass="13076">MVILSLLLLAAAPAAAPPQRHFRKPVIVTVASRRTRRGAKARAPIGIPARLSVNECADRTLPGCAVKKQSRYRLSTDIAAIGPSAKDRAVKMDGSDCEVIGPKVCPSNPRPVLRAEYVPVGAK</sequence>
<feature type="chain" id="PRO_5028948810" evidence="1">
    <location>
        <begin position="17"/>
        <end position="123"/>
    </location>
</feature>
<accession>A0A7H0LEM3</accession>
<evidence type="ECO:0000313" key="2">
    <source>
        <dbReference type="EMBL" id="QNQ08126.1"/>
    </source>
</evidence>
<evidence type="ECO:0000313" key="3">
    <source>
        <dbReference type="Proteomes" id="UP000516148"/>
    </source>
</evidence>
<feature type="signal peptide" evidence="1">
    <location>
        <begin position="1"/>
        <end position="16"/>
    </location>
</feature>
<dbReference type="RefSeq" id="WP_187760455.1">
    <property type="nucleotide sequence ID" value="NZ_CP061038.1"/>
</dbReference>
<reference evidence="2 3" key="1">
    <citation type="submission" date="2020-09" db="EMBL/GenBank/DDBJ databases">
        <title>Sphingomonas sp., a new species isolated from pork steak.</title>
        <authorList>
            <person name="Heidler von Heilborn D."/>
        </authorList>
    </citation>
    <scope>NUCLEOTIDE SEQUENCE [LARGE SCALE GENOMIC DNA]</scope>
    <source>
        <strain evidence="3">S8-3T</strain>
    </source>
</reference>
<evidence type="ECO:0000256" key="1">
    <source>
        <dbReference type="SAM" id="SignalP"/>
    </source>
</evidence>
<keyword evidence="1" id="KW-0732">Signal</keyword>
<dbReference type="AlphaFoldDB" id="A0A7H0LEM3"/>
<dbReference type="EMBL" id="CP061038">
    <property type="protein sequence ID" value="QNQ08126.1"/>
    <property type="molecule type" value="Genomic_DNA"/>
</dbReference>